<evidence type="ECO:0000256" key="4">
    <source>
        <dbReference type="ARBA" id="ARBA00022692"/>
    </source>
</evidence>
<keyword evidence="5 10" id="KW-1133">Transmembrane helix</keyword>
<dbReference type="PANTHER" id="PTHR38685">
    <property type="entry name" value="CELL DIVISION PROTEIN ZIPA"/>
    <property type="match status" value="1"/>
</dbReference>
<evidence type="ECO:0000256" key="10">
    <source>
        <dbReference type="SAM" id="Phobius"/>
    </source>
</evidence>
<dbReference type="Pfam" id="PF04354">
    <property type="entry name" value="ZipA_C"/>
    <property type="match status" value="1"/>
</dbReference>
<proteinExistence type="inferred from homology"/>
<feature type="domain" description="ZipA C-terminal FtsZ-binding" evidence="11">
    <location>
        <begin position="98"/>
        <end position="228"/>
    </location>
</feature>
<dbReference type="InterPro" id="IPR011919">
    <property type="entry name" value="Cell_div_ZipA"/>
</dbReference>
<dbReference type="STRING" id="525918.SAMN05660964_02424"/>
<keyword evidence="13" id="KW-1185">Reference proteome</keyword>
<dbReference type="OrthoDB" id="7054914at2"/>
<evidence type="ECO:0000313" key="13">
    <source>
        <dbReference type="Proteomes" id="UP000199397"/>
    </source>
</evidence>
<organism evidence="12 13">
    <name type="scientific">Thiothrix caldifontis</name>
    <dbReference type="NCBI Taxonomy" id="525918"/>
    <lineage>
        <taxon>Bacteria</taxon>
        <taxon>Pseudomonadati</taxon>
        <taxon>Pseudomonadota</taxon>
        <taxon>Gammaproteobacteria</taxon>
        <taxon>Thiotrichales</taxon>
        <taxon>Thiotrichaceae</taxon>
        <taxon>Thiothrix</taxon>
    </lineage>
</organism>
<dbReference type="SUPFAM" id="SSF64383">
    <property type="entry name" value="Cell-division protein ZipA, C-terminal domain"/>
    <property type="match status" value="1"/>
</dbReference>
<gene>
    <name evidence="12" type="ORF">SAMN05660964_02424</name>
</gene>
<evidence type="ECO:0000256" key="5">
    <source>
        <dbReference type="ARBA" id="ARBA00022989"/>
    </source>
</evidence>
<accession>A0A1H4E0Y3</accession>
<evidence type="ECO:0000259" key="11">
    <source>
        <dbReference type="SMART" id="SM00771"/>
    </source>
</evidence>
<protein>
    <recommendedName>
        <fullName evidence="8">Cell division protein ZipA</fullName>
    </recommendedName>
</protein>
<sequence>MELVSLIIMVLGLAALVGIYVISRISRRHSPAKRDENIPMLRDADGNELSSVADDVPARDGKRPAANARDMSDVMMSSVSGTYKETQAAPTSVNAVMLPPQLVLFIAADIESGFGGEEVLKALDDAGLTLGEMDIFHRFILTEQGETSLFSVANGVKPWTLIPEELVTQTTPGLSMILNLPSPIDDNEAINDFLRTAERLTDRLNGVLKDHNQQPITSETRSDLLALAA</sequence>
<keyword evidence="1 9" id="KW-1003">Cell membrane</keyword>
<reference evidence="12 13" key="1">
    <citation type="submission" date="2016-10" db="EMBL/GenBank/DDBJ databases">
        <authorList>
            <person name="de Groot N.N."/>
        </authorList>
    </citation>
    <scope>NUCLEOTIDE SEQUENCE [LARGE SCALE GENOMIC DNA]</scope>
    <source>
        <strain evidence="12 13">DSM 21228</strain>
    </source>
</reference>
<dbReference type="InterPro" id="IPR036765">
    <property type="entry name" value="ZipA_FtsZ-bd_C_sf"/>
</dbReference>
<evidence type="ECO:0000256" key="8">
    <source>
        <dbReference type="RuleBase" id="RU003612"/>
    </source>
</evidence>
<dbReference type="AlphaFoldDB" id="A0A1H4E0Y3"/>
<comment type="function">
    <text evidence="8">Essential cell division protein that stabilizes the FtsZ protofilaments by cross-linking them and that serves as a cytoplasmic membrane anchor for the Z ring. Also required for the recruitment to the septal ring of downstream cell division proteins.</text>
</comment>
<evidence type="ECO:0000256" key="6">
    <source>
        <dbReference type="ARBA" id="ARBA00023136"/>
    </source>
</evidence>
<evidence type="ECO:0000256" key="1">
    <source>
        <dbReference type="ARBA" id="ARBA00022475"/>
    </source>
</evidence>
<dbReference type="RefSeq" id="WP_093068981.1">
    <property type="nucleotide sequence ID" value="NZ_FNQP01000013.1"/>
</dbReference>
<evidence type="ECO:0000256" key="3">
    <source>
        <dbReference type="ARBA" id="ARBA00022618"/>
    </source>
</evidence>
<evidence type="ECO:0000256" key="9">
    <source>
        <dbReference type="RuleBase" id="RU003613"/>
    </source>
</evidence>
<dbReference type="Proteomes" id="UP000199397">
    <property type="component" value="Unassembled WGS sequence"/>
</dbReference>
<keyword evidence="7 8" id="KW-0131">Cell cycle</keyword>
<dbReference type="GO" id="GO:0005886">
    <property type="term" value="C:plasma membrane"/>
    <property type="evidence" value="ECO:0007669"/>
    <property type="project" value="UniProtKB-SubCell"/>
</dbReference>
<keyword evidence="2 9" id="KW-0997">Cell inner membrane</keyword>
<dbReference type="GO" id="GO:0000917">
    <property type="term" value="P:division septum assembly"/>
    <property type="evidence" value="ECO:0007669"/>
    <property type="project" value="TreeGrafter"/>
</dbReference>
<dbReference type="GO" id="GO:0032153">
    <property type="term" value="C:cell division site"/>
    <property type="evidence" value="ECO:0007669"/>
    <property type="project" value="TreeGrafter"/>
</dbReference>
<feature type="transmembrane region" description="Helical" evidence="10">
    <location>
        <begin position="6"/>
        <end position="23"/>
    </location>
</feature>
<keyword evidence="6 9" id="KW-0472">Membrane</keyword>
<evidence type="ECO:0000256" key="7">
    <source>
        <dbReference type="ARBA" id="ARBA00023306"/>
    </source>
</evidence>
<keyword evidence="3 8" id="KW-0132">Cell division</keyword>
<dbReference type="EMBL" id="FNQP01000013">
    <property type="protein sequence ID" value="SEA78072.1"/>
    <property type="molecule type" value="Genomic_DNA"/>
</dbReference>
<dbReference type="SMART" id="SM00771">
    <property type="entry name" value="ZipA_C"/>
    <property type="match status" value="1"/>
</dbReference>
<dbReference type="PANTHER" id="PTHR38685:SF1">
    <property type="entry name" value="CELL DIVISION PROTEIN ZIPA"/>
    <property type="match status" value="1"/>
</dbReference>
<name>A0A1H4E0Y3_9GAMM</name>
<keyword evidence="4 9" id="KW-0812">Transmembrane</keyword>
<dbReference type="Gene3D" id="3.30.1400.10">
    <property type="entry name" value="ZipA, C-terminal FtsZ-binding domain"/>
    <property type="match status" value="1"/>
</dbReference>
<comment type="similarity">
    <text evidence="8">Belongs to the ZipA family.</text>
</comment>
<comment type="subcellular location">
    <subcellularLocation>
        <location evidence="9">Cell inner membrane</location>
        <topology evidence="9">Single-pass type I membrane protein</topology>
    </subcellularLocation>
</comment>
<dbReference type="InterPro" id="IPR007449">
    <property type="entry name" value="ZipA_FtsZ-bd_C"/>
</dbReference>
<evidence type="ECO:0000313" key="12">
    <source>
        <dbReference type="EMBL" id="SEA78072.1"/>
    </source>
</evidence>
<evidence type="ECO:0000256" key="2">
    <source>
        <dbReference type="ARBA" id="ARBA00022519"/>
    </source>
</evidence>